<dbReference type="PROSITE" id="PS51257">
    <property type="entry name" value="PROKAR_LIPOPROTEIN"/>
    <property type="match status" value="1"/>
</dbReference>
<gene>
    <name evidence="1" type="ORF">GCM10023210_06920</name>
</gene>
<name>A0ABP9LYE8_9FLAO</name>
<evidence type="ECO:0000313" key="2">
    <source>
        <dbReference type="Proteomes" id="UP001500353"/>
    </source>
</evidence>
<comment type="caution">
    <text evidence="1">The sequence shown here is derived from an EMBL/GenBank/DDBJ whole genome shotgun (WGS) entry which is preliminary data.</text>
</comment>
<protein>
    <submittedName>
        <fullName evidence="1">Uncharacterized protein</fullName>
    </submittedName>
</protein>
<reference evidence="2" key="1">
    <citation type="journal article" date="2019" name="Int. J. Syst. Evol. Microbiol.">
        <title>The Global Catalogue of Microorganisms (GCM) 10K type strain sequencing project: providing services to taxonomists for standard genome sequencing and annotation.</title>
        <authorList>
            <consortium name="The Broad Institute Genomics Platform"/>
            <consortium name="The Broad Institute Genome Sequencing Center for Infectious Disease"/>
            <person name="Wu L."/>
            <person name="Ma J."/>
        </authorList>
    </citation>
    <scope>NUCLEOTIDE SEQUENCE [LARGE SCALE GENOMIC DNA]</scope>
    <source>
        <strain evidence="2">JCM 18019</strain>
    </source>
</reference>
<keyword evidence="2" id="KW-1185">Reference proteome</keyword>
<dbReference type="EMBL" id="BAABHX010000001">
    <property type="protein sequence ID" value="GAA5085786.1"/>
    <property type="molecule type" value="Genomic_DNA"/>
</dbReference>
<organism evidence="1 2">
    <name type="scientific">Chryseobacterium ginsengisoli</name>
    <dbReference type="NCBI Taxonomy" id="363853"/>
    <lineage>
        <taxon>Bacteria</taxon>
        <taxon>Pseudomonadati</taxon>
        <taxon>Bacteroidota</taxon>
        <taxon>Flavobacteriia</taxon>
        <taxon>Flavobacteriales</taxon>
        <taxon>Weeksellaceae</taxon>
        <taxon>Chryseobacterium group</taxon>
        <taxon>Chryseobacterium</taxon>
    </lineage>
</organism>
<proteinExistence type="predicted"/>
<sequence length="786" mass="93692">MQKLTIFTAILLSNFLFACGFYPYGEDVRFHFLNPDYFSYEKYSSFYYSSLSFGDTSYYSDSKVFDAQNEELWRKYCNNKVSVEDITEVLWNYGFSDINSNSSNLFIQYLFKIKDTEAIDYLRFAKNCEFFNTWQEDPWERNQNTVKTNRSVVLNKAITLANTAKRPEIRKRYAFLAIRLAFYNNDMKQINSMYGKYFSVDRSDDIIDVWALYFKAIAEKDLVLQNVYFANVFAKCPEKRFVSWQYFNSKIPEQNVLNYAKTDAEKANILLVYGIYNSGKNLDNLKQIYAHNPNAEGLGFLLSREINKLEDWIYTPYYTLFDPSIVLSGYAMKDDSESESVQKVLKRSEFDREYAAEMLEFINSVDFSKVNNQDFWKFAKAELLLMTKNYKESLQQISALEKSLAVDSKIRENLDQIKTLNLFADQIYGNAIIPEVTKEIIIKNKNDKRFIFALGRELEYLGNTDDAALLYSSLDRPESENDYFINNFVYYKSLKNRNQTYSDYFVDSFNYLDAVYTPEQLLSFIKKAHSIEGKTDLFSQNFKLRKSSFQSLYDLLGTKYMRQDKLNVALNIFQKVGVEYYNDKYSLWENDKNEYSYSDVIFDENPFYNLKYTPDFIPEKEQFRLNKISITQKLIEYKNKADNSKEKDRDYYYFLVANCYYNMSQYGNVWMMKRYFKGSRNFSIRDDNEEFNSSNLAKFYYGKAFENARTDKFRSLCLRMQGRCENNKLDFEQEKRENYFYPSDNYVDERFEKNAYYQKLKKDYPDQYEDMISGCEFFTSYFQARR</sequence>
<dbReference type="RefSeq" id="WP_345200331.1">
    <property type="nucleotide sequence ID" value="NZ_BAABHX010000001.1"/>
</dbReference>
<evidence type="ECO:0000313" key="1">
    <source>
        <dbReference type="EMBL" id="GAA5085786.1"/>
    </source>
</evidence>
<dbReference type="Proteomes" id="UP001500353">
    <property type="component" value="Unassembled WGS sequence"/>
</dbReference>
<accession>A0ABP9LYE8</accession>